<dbReference type="InterPro" id="IPR051214">
    <property type="entry name" value="GH32_Enzymes"/>
</dbReference>
<evidence type="ECO:0000259" key="6">
    <source>
        <dbReference type="Pfam" id="PF00251"/>
    </source>
</evidence>
<dbReference type="InterPro" id="IPR013148">
    <property type="entry name" value="Glyco_hydro_32_N"/>
</dbReference>
<dbReference type="Gene3D" id="2.115.10.20">
    <property type="entry name" value="Glycosyl hydrolase domain, family 43"/>
    <property type="match status" value="1"/>
</dbReference>
<dbReference type="KEGG" id="hara:AArcS_1167"/>
<dbReference type="AlphaFoldDB" id="A0A897MVT1"/>
<feature type="domain" description="Glycosyl hydrolase family 32 N-terminal" evidence="6">
    <location>
        <begin position="257"/>
        <end position="553"/>
    </location>
</feature>
<dbReference type="Pfam" id="PF00251">
    <property type="entry name" value="Glyco_hydro_32N"/>
    <property type="match status" value="1"/>
</dbReference>
<evidence type="ECO:0000313" key="9">
    <source>
        <dbReference type="Proteomes" id="UP000663586"/>
    </source>
</evidence>
<dbReference type="InterPro" id="IPR013189">
    <property type="entry name" value="Glyco_hydro_32_C"/>
</dbReference>
<dbReference type="GeneID" id="70684551"/>
<organism evidence="8 9">
    <name type="scientific">Natranaeroarchaeum sulfidigenes</name>
    <dbReference type="NCBI Taxonomy" id="2784880"/>
    <lineage>
        <taxon>Archaea</taxon>
        <taxon>Methanobacteriati</taxon>
        <taxon>Methanobacteriota</taxon>
        <taxon>Stenosarchaea group</taxon>
        <taxon>Halobacteria</taxon>
        <taxon>Halobacteriales</taxon>
        <taxon>Natronoarchaeaceae</taxon>
        <taxon>Natranaeroarchaeum</taxon>
    </lineage>
</organism>
<dbReference type="SUPFAM" id="SSF49899">
    <property type="entry name" value="Concanavalin A-like lectins/glucanases"/>
    <property type="match status" value="1"/>
</dbReference>
<evidence type="ECO:0000313" key="8">
    <source>
        <dbReference type="EMBL" id="QSG02385.1"/>
    </source>
</evidence>
<dbReference type="SUPFAM" id="SSF52317">
    <property type="entry name" value="Class I glutamine amidotransferase-like"/>
    <property type="match status" value="1"/>
</dbReference>
<evidence type="ECO:0000259" key="7">
    <source>
        <dbReference type="Pfam" id="PF08244"/>
    </source>
</evidence>
<dbReference type="RefSeq" id="WP_238479537.1">
    <property type="nucleotide sequence ID" value="NZ_CP064786.1"/>
</dbReference>
<dbReference type="Proteomes" id="UP000663586">
    <property type="component" value="Chromosome"/>
</dbReference>
<dbReference type="PANTHER" id="PTHR43101:SF1">
    <property type="entry name" value="BETA-FRUCTOSIDASE"/>
    <property type="match status" value="1"/>
</dbReference>
<sequence length="727" mass="81676">MTDLPDSVGFLLADEPSPEQRAALNWATDAGINTDRVELDELLEGSDSLSRYEVLWWHRDEPTDTAEQLNDCRDQLSQWVADGGGLLLSLRALEAIEPLGIDPVAPDATGNIEPEHELGLLCKSIHANSPVFEEFDALRIPTRAAHGTQQFARYDAVLPEHGEVLASTIRAGEDVPDQPALIGWQYGDGDVAGLGTAVTFAGATNDRCVHNRTRLFRNLLSVLACEQRLTDGRPKDVNQLETMRENLSDDRHRPQYHITAPANWLNDPNGLIHWNGEFHVFYQYNPGGPYHDTIHWGHAVSDDLVHWEDRPVALTPSPDGPDRDGCWSGCAFDDDGTPRIMYTGGRDELQLPCLATAADDDLNAWQKDPENPIIDTLPVDPPLRSTEHWKAEFRDHNVWREDDTWYQLIGSGVEGGGGTALLYSSTDDELRQWYYEGPILTGDPEQDGAMWECPELLDLGEKQLLHISNYDEVRYYLGSYENGEFETERTAQLDYGDFYAPQSLRADDGRILTWGWIWEARDESAQWDAGWSGALSLPRELDLDDRGRLRQRPANELESLRERHVHEGGCSLHDQWLDLDTDGLSYELSAEIKLDDAEAFEIVIGESPDGEERTPIRYTRDSELVVDRSHSSHDERASKAPDRMPIAPVDEPLSLRLFVDGSVVELFANERHCLTTRIYPTRSDSDNLSLHAKGGTVELLDLDVWELGRAWTESEELSGEQAPGQTD</sequence>
<reference evidence="8" key="1">
    <citation type="submission" date="2020-11" db="EMBL/GenBank/DDBJ databases">
        <title>Carbohydrate-dependent, anaerobic sulfur respiration: A novel catabolism in halophilic archaea.</title>
        <authorList>
            <person name="Sorokin D.Y."/>
            <person name="Messina E."/>
            <person name="Smedile F."/>
            <person name="La Cono V."/>
            <person name="Hallsworth J.E."/>
            <person name="Yakimov M.M."/>
        </authorList>
    </citation>
    <scope>NUCLEOTIDE SEQUENCE</scope>
    <source>
        <strain evidence="8">AArc-S</strain>
    </source>
</reference>
<gene>
    <name evidence="8" type="primary">sacC</name>
    <name evidence="8" type="ORF">AArcS_1167</name>
</gene>
<dbReference type="Gene3D" id="2.60.120.560">
    <property type="entry name" value="Exo-inulinase, domain 1"/>
    <property type="match status" value="1"/>
</dbReference>
<evidence type="ECO:0000256" key="3">
    <source>
        <dbReference type="ARBA" id="ARBA00022801"/>
    </source>
</evidence>
<proteinExistence type="inferred from homology"/>
<evidence type="ECO:0000256" key="2">
    <source>
        <dbReference type="ARBA" id="ARBA00012758"/>
    </source>
</evidence>
<dbReference type="InterPro" id="IPR001362">
    <property type="entry name" value="Glyco_hydro_32"/>
</dbReference>
<dbReference type="CDD" id="cd08996">
    <property type="entry name" value="GH32_FFase"/>
    <property type="match status" value="1"/>
</dbReference>
<feature type="compositionally biased region" description="Basic and acidic residues" evidence="5">
    <location>
        <begin position="624"/>
        <end position="642"/>
    </location>
</feature>
<dbReference type="SMART" id="SM00640">
    <property type="entry name" value="Glyco_32"/>
    <property type="match status" value="1"/>
</dbReference>
<dbReference type="Pfam" id="PF08244">
    <property type="entry name" value="Glyco_hydro_32C"/>
    <property type="match status" value="1"/>
</dbReference>
<keyword evidence="3 8" id="KW-0378">Hydrolase</keyword>
<dbReference type="SUPFAM" id="SSF75005">
    <property type="entry name" value="Arabinanase/levansucrase/invertase"/>
    <property type="match status" value="1"/>
</dbReference>
<dbReference type="GO" id="GO:0004564">
    <property type="term" value="F:beta-fructofuranosidase activity"/>
    <property type="evidence" value="ECO:0007669"/>
    <property type="project" value="UniProtKB-EC"/>
</dbReference>
<accession>A0A897MVT1</accession>
<keyword evidence="4" id="KW-0326">Glycosidase</keyword>
<comment type="similarity">
    <text evidence="1">Belongs to the glycosyl hydrolase 32 family.</text>
</comment>
<dbReference type="GO" id="GO:0005975">
    <property type="term" value="P:carbohydrate metabolic process"/>
    <property type="evidence" value="ECO:0007669"/>
    <property type="project" value="InterPro"/>
</dbReference>
<feature type="domain" description="Glycosyl hydrolase family 32 C-terminal" evidence="7">
    <location>
        <begin position="556"/>
        <end position="706"/>
    </location>
</feature>
<dbReference type="InterPro" id="IPR023296">
    <property type="entry name" value="Glyco_hydro_beta-prop_sf"/>
</dbReference>
<protein>
    <recommendedName>
        <fullName evidence="2">beta-fructofuranosidase</fullName>
        <ecNumber evidence="2">3.2.1.26</ecNumber>
    </recommendedName>
</protein>
<evidence type="ECO:0000256" key="5">
    <source>
        <dbReference type="SAM" id="MobiDB-lite"/>
    </source>
</evidence>
<evidence type="ECO:0000256" key="1">
    <source>
        <dbReference type="ARBA" id="ARBA00009902"/>
    </source>
</evidence>
<evidence type="ECO:0000256" key="4">
    <source>
        <dbReference type="ARBA" id="ARBA00023295"/>
    </source>
</evidence>
<dbReference type="EMBL" id="CP064786">
    <property type="protein sequence ID" value="QSG02385.1"/>
    <property type="molecule type" value="Genomic_DNA"/>
</dbReference>
<feature type="region of interest" description="Disordered" evidence="5">
    <location>
        <begin position="624"/>
        <end position="645"/>
    </location>
</feature>
<dbReference type="EC" id="3.2.1.26" evidence="2"/>
<dbReference type="Gene3D" id="3.40.50.880">
    <property type="match status" value="1"/>
</dbReference>
<dbReference type="PANTHER" id="PTHR43101">
    <property type="entry name" value="BETA-FRUCTOSIDASE"/>
    <property type="match status" value="1"/>
</dbReference>
<keyword evidence="9" id="KW-1185">Reference proteome</keyword>
<name>A0A897MVT1_9EURY</name>
<dbReference type="InterPro" id="IPR013320">
    <property type="entry name" value="ConA-like_dom_sf"/>
</dbReference>
<dbReference type="InterPro" id="IPR029062">
    <property type="entry name" value="Class_I_gatase-like"/>
</dbReference>